<feature type="domain" description="PPM-type phosphatase" evidence="1">
    <location>
        <begin position="7"/>
        <end position="225"/>
    </location>
</feature>
<dbReference type="Proteomes" id="UP000546642">
    <property type="component" value="Unassembled WGS sequence"/>
</dbReference>
<proteinExistence type="predicted"/>
<name>A0A7X0D3J6_9ACTN</name>
<dbReference type="RefSeq" id="WP_184072807.1">
    <property type="nucleotide sequence ID" value="NZ_JACHDS010000001.1"/>
</dbReference>
<evidence type="ECO:0000259" key="1">
    <source>
        <dbReference type="Pfam" id="PF13672"/>
    </source>
</evidence>
<accession>A0A7X0D3J6</accession>
<keyword evidence="3" id="KW-1185">Reference proteome</keyword>
<organism evidence="2 3">
    <name type="scientific">Nocardiopsis mwathae</name>
    <dbReference type="NCBI Taxonomy" id="1472723"/>
    <lineage>
        <taxon>Bacteria</taxon>
        <taxon>Bacillati</taxon>
        <taxon>Actinomycetota</taxon>
        <taxon>Actinomycetes</taxon>
        <taxon>Streptosporangiales</taxon>
        <taxon>Nocardiopsidaceae</taxon>
        <taxon>Nocardiopsis</taxon>
    </lineage>
</organism>
<dbReference type="InterPro" id="IPR001932">
    <property type="entry name" value="PPM-type_phosphatase-like_dom"/>
</dbReference>
<dbReference type="SUPFAM" id="SSF81606">
    <property type="entry name" value="PP2C-like"/>
    <property type="match status" value="1"/>
</dbReference>
<evidence type="ECO:0000313" key="3">
    <source>
        <dbReference type="Proteomes" id="UP000546642"/>
    </source>
</evidence>
<protein>
    <recommendedName>
        <fullName evidence="1">PPM-type phosphatase domain-containing protein</fullName>
    </recommendedName>
</protein>
<dbReference type="Pfam" id="PF13672">
    <property type="entry name" value="PP2C_2"/>
    <property type="match status" value="1"/>
</dbReference>
<gene>
    <name evidence="2" type="ORF">HNR23_000328</name>
</gene>
<dbReference type="EMBL" id="JACHDS010000001">
    <property type="protein sequence ID" value="MBB6170268.1"/>
    <property type="molecule type" value="Genomic_DNA"/>
</dbReference>
<reference evidence="2 3" key="1">
    <citation type="submission" date="2020-08" db="EMBL/GenBank/DDBJ databases">
        <title>Sequencing the genomes of 1000 actinobacteria strains.</title>
        <authorList>
            <person name="Klenk H.-P."/>
        </authorList>
    </citation>
    <scope>NUCLEOTIDE SEQUENCE [LARGE SCALE GENOMIC DNA]</scope>
    <source>
        <strain evidence="2 3">DSM 46659</strain>
    </source>
</reference>
<sequence>MRIEYVSRQGQGLVNEDRVASGVDWAFVLDGATAPAGVDSGCRHGVAWLVDRLAAGLAAELGAACRASLTDVLAGAIERTRAAHGGACDLDNPDSPSSTVALVRRADREVPAGDRLEYLVLADSTVLFELDGGRVTAVTDDRLDHLPGGRPYSRELVRAHRNAPGGFWVAATRVEAAHEARTGTVAAEGGRFALLTDGCSRLVEYYGHSWEQVWLHLHRKGAESLVSRVRAEERRRGVPRGKLHDDATALVGAFGAPVDPPSDGRHATDR</sequence>
<dbReference type="AlphaFoldDB" id="A0A7X0D3J6"/>
<evidence type="ECO:0000313" key="2">
    <source>
        <dbReference type="EMBL" id="MBB6170268.1"/>
    </source>
</evidence>
<dbReference type="InterPro" id="IPR036457">
    <property type="entry name" value="PPM-type-like_dom_sf"/>
</dbReference>
<comment type="caution">
    <text evidence="2">The sequence shown here is derived from an EMBL/GenBank/DDBJ whole genome shotgun (WGS) entry which is preliminary data.</text>
</comment>